<dbReference type="Pfam" id="PF14574">
    <property type="entry name" value="RACo_C_ter"/>
    <property type="match status" value="1"/>
</dbReference>
<dbReference type="InterPro" id="IPR012675">
    <property type="entry name" value="Beta-grasp_dom_sf"/>
</dbReference>
<dbReference type="InterPro" id="IPR027980">
    <property type="entry name" value="RACo_C"/>
</dbReference>
<dbReference type="PANTHER" id="PTHR42895:SF1">
    <property type="entry name" value="IRON-SULFUR CLUSTER PROTEIN"/>
    <property type="match status" value="1"/>
</dbReference>
<dbReference type="InterPro" id="IPR036010">
    <property type="entry name" value="2Fe-2S_ferredoxin-like_sf"/>
</dbReference>
<dbReference type="InterPro" id="IPR041414">
    <property type="entry name" value="Raco-like_middle"/>
</dbReference>
<dbReference type="CDD" id="cd00207">
    <property type="entry name" value="fer2"/>
    <property type="match status" value="1"/>
</dbReference>
<dbReference type="Gene3D" id="3.30.420.480">
    <property type="entry name" value="Domain of unknown function (DUF4445)"/>
    <property type="match status" value="1"/>
</dbReference>
<sequence>MKTDTLLSLLQKEGVFIDASCGGKGRCGRCKVLIKGNPRPPDEVEKILIPEGLLKKGYRLACRYKTKAIPELIIPRFQKMKKVENRNAGLAIDIGTTVIKGALVDLNNSKIIKIEKVFNPQQSWGGDVITRVGFAIDGRYRLIRSSLLKGIEELKYKLNNPAPEFTAIVGNPVMLSFYLGKSVKGFASYPFQGEIEKGIFIKKPKGYVFGCIGGFVGGDTLAGLMVSGLLSNERPGLYIDLGTNGEIALITDKRVYTVSTAAGPAFEGVGLACGTLAQPGAIERVDYKHGFKILTIGNKKPIGFCASGFIDLIATLLRLDLLTELGRLKREIRIAGFKIEQMDIRKLQLAIGAIHTGVKFLLDYTGLKASHLKKVVITGEFGSHLNLDSLKKVGIIPSVIKDISFENDLPLRGAIAFLLDQITPEMIEDLRRCSKNLELANQKDFQKRFIEGLILKPWS</sequence>
<organism evidence="2">
    <name type="scientific">candidate division WOR-3 bacterium</name>
    <dbReference type="NCBI Taxonomy" id="2052148"/>
    <lineage>
        <taxon>Bacteria</taxon>
        <taxon>Bacteria division WOR-3</taxon>
    </lineage>
</organism>
<dbReference type="SUPFAM" id="SSF53067">
    <property type="entry name" value="Actin-like ATPase domain"/>
    <property type="match status" value="1"/>
</dbReference>
<feature type="domain" description="2Fe-2S ferredoxin-type" evidence="1">
    <location>
        <begin position="1"/>
        <end position="80"/>
    </location>
</feature>
<dbReference type="PROSITE" id="PS51085">
    <property type="entry name" value="2FE2S_FER_2"/>
    <property type="match status" value="1"/>
</dbReference>
<gene>
    <name evidence="2" type="ORF">ENX68_04795</name>
</gene>
<dbReference type="Pfam" id="PF17651">
    <property type="entry name" value="Raco_middle"/>
    <property type="match status" value="1"/>
</dbReference>
<dbReference type="AlphaFoldDB" id="A0A7V3RHS3"/>
<dbReference type="InterPro" id="IPR052911">
    <property type="entry name" value="Corrinoid_activation_enz"/>
</dbReference>
<accession>A0A7V3RHS3</accession>
<dbReference type="InterPro" id="IPR043129">
    <property type="entry name" value="ATPase_NBD"/>
</dbReference>
<reference evidence="2" key="1">
    <citation type="journal article" date="2020" name="mSystems">
        <title>Genome- and Community-Level Interaction Insights into Carbon Utilization and Element Cycling Functions of Hydrothermarchaeota in Hydrothermal Sediment.</title>
        <authorList>
            <person name="Zhou Z."/>
            <person name="Liu Y."/>
            <person name="Xu W."/>
            <person name="Pan J."/>
            <person name="Luo Z.H."/>
            <person name="Li M."/>
        </authorList>
    </citation>
    <scope>NUCLEOTIDE SEQUENCE [LARGE SCALE GENOMIC DNA]</scope>
    <source>
        <strain evidence="2">SpSt-961</strain>
    </source>
</reference>
<evidence type="ECO:0000313" key="2">
    <source>
        <dbReference type="EMBL" id="HGE78301.1"/>
    </source>
</evidence>
<comment type="caution">
    <text evidence="2">The sequence shown here is derived from an EMBL/GenBank/DDBJ whole genome shotgun (WGS) entry which is preliminary data.</text>
</comment>
<dbReference type="PANTHER" id="PTHR42895">
    <property type="entry name" value="IRON-SULFUR CLUSTER-BINDING PROTEIN-RELATED"/>
    <property type="match status" value="1"/>
</dbReference>
<dbReference type="InterPro" id="IPR042259">
    <property type="entry name" value="Raco-like_middle_sf"/>
</dbReference>
<protein>
    <submittedName>
        <fullName evidence="2">DUF4445 domain-containing protein</fullName>
    </submittedName>
</protein>
<dbReference type="GO" id="GO:0051536">
    <property type="term" value="F:iron-sulfur cluster binding"/>
    <property type="evidence" value="ECO:0007669"/>
    <property type="project" value="InterPro"/>
</dbReference>
<dbReference type="Gene3D" id="3.10.20.30">
    <property type="match status" value="1"/>
</dbReference>
<name>A0A7V3RHS3_UNCW3</name>
<dbReference type="EMBL" id="DTOZ01000131">
    <property type="protein sequence ID" value="HGE78301.1"/>
    <property type="molecule type" value="Genomic_DNA"/>
</dbReference>
<proteinExistence type="predicted"/>
<dbReference type="SUPFAM" id="SSF54292">
    <property type="entry name" value="2Fe-2S ferredoxin-like"/>
    <property type="match status" value="1"/>
</dbReference>
<dbReference type="InterPro" id="IPR001041">
    <property type="entry name" value="2Fe-2S_ferredoxin-type"/>
</dbReference>
<dbReference type="Pfam" id="PF00111">
    <property type="entry name" value="Fer2"/>
    <property type="match status" value="1"/>
</dbReference>
<evidence type="ECO:0000259" key="1">
    <source>
        <dbReference type="PROSITE" id="PS51085"/>
    </source>
</evidence>